<dbReference type="PANTHER" id="PTHR34883">
    <property type="entry name" value="SERINE-RICH PROTEIN, PUTATIVE-RELATED-RELATED"/>
    <property type="match status" value="1"/>
</dbReference>
<protein>
    <recommendedName>
        <fullName evidence="5">Phytocyanin domain-containing protein</fullName>
    </recommendedName>
</protein>
<accession>A0A8K0SQV5</accession>
<organism evidence="3 4">
    <name type="scientific">Stachybotrys elegans</name>
    <dbReference type="NCBI Taxonomy" id="80388"/>
    <lineage>
        <taxon>Eukaryota</taxon>
        <taxon>Fungi</taxon>
        <taxon>Dikarya</taxon>
        <taxon>Ascomycota</taxon>
        <taxon>Pezizomycotina</taxon>
        <taxon>Sordariomycetes</taxon>
        <taxon>Hypocreomycetidae</taxon>
        <taxon>Hypocreales</taxon>
        <taxon>Stachybotryaceae</taxon>
        <taxon>Stachybotrys</taxon>
    </lineage>
</organism>
<feature type="chain" id="PRO_5035440414" description="Phytocyanin domain-containing protein" evidence="2">
    <location>
        <begin position="20"/>
        <end position="231"/>
    </location>
</feature>
<dbReference type="InterPro" id="IPR008972">
    <property type="entry name" value="Cupredoxin"/>
</dbReference>
<evidence type="ECO:0000313" key="4">
    <source>
        <dbReference type="Proteomes" id="UP000813444"/>
    </source>
</evidence>
<sequence length="231" mass="22776">MQYKSIAAAALLSFASVQATNVHVINVGANPETGEPAVGFFPDKITAAVGDAVQFQFWAGNHTVTQSSFDSPCQPIVLPANATGSGIFSGFQPVAASASMGMVPTFTIMINDTTPKWLYCSTGPHCQNGMSMVINENTAANSTRSLANYKNLAEGAPTSGVPSTGAPGGGVGAPGNATPGSGAPGGLPGSGTVPGSPAGSPIATPPPSAGSVTVAGWSSVLLAIGSAMLLL</sequence>
<feature type="signal peptide" evidence="2">
    <location>
        <begin position="1"/>
        <end position="19"/>
    </location>
</feature>
<dbReference type="Gene3D" id="2.60.40.420">
    <property type="entry name" value="Cupredoxins - blue copper proteins"/>
    <property type="match status" value="1"/>
</dbReference>
<evidence type="ECO:0000313" key="3">
    <source>
        <dbReference type="EMBL" id="KAH7320110.1"/>
    </source>
</evidence>
<dbReference type="OrthoDB" id="2331100at2759"/>
<gene>
    <name evidence="3" type="ORF">B0I35DRAFT_478394</name>
</gene>
<keyword evidence="2" id="KW-0732">Signal</keyword>
<dbReference type="PANTHER" id="PTHR34883:SF17">
    <property type="entry name" value="CUPREDOXIN"/>
    <property type="match status" value="1"/>
</dbReference>
<keyword evidence="4" id="KW-1185">Reference proteome</keyword>
<reference evidence="3" key="1">
    <citation type="journal article" date="2021" name="Nat. Commun.">
        <title>Genetic determinants of endophytism in the Arabidopsis root mycobiome.</title>
        <authorList>
            <person name="Mesny F."/>
            <person name="Miyauchi S."/>
            <person name="Thiergart T."/>
            <person name="Pickel B."/>
            <person name="Atanasova L."/>
            <person name="Karlsson M."/>
            <person name="Huettel B."/>
            <person name="Barry K.W."/>
            <person name="Haridas S."/>
            <person name="Chen C."/>
            <person name="Bauer D."/>
            <person name="Andreopoulos W."/>
            <person name="Pangilinan J."/>
            <person name="LaButti K."/>
            <person name="Riley R."/>
            <person name="Lipzen A."/>
            <person name="Clum A."/>
            <person name="Drula E."/>
            <person name="Henrissat B."/>
            <person name="Kohler A."/>
            <person name="Grigoriev I.V."/>
            <person name="Martin F.M."/>
            <person name="Hacquard S."/>
        </authorList>
    </citation>
    <scope>NUCLEOTIDE SEQUENCE</scope>
    <source>
        <strain evidence="3">MPI-CAGE-CH-0235</strain>
    </source>
</reference>
<evidence type="ECO:0000256" key="1">
    <source>
        <dbReference type="SAM" id="MobiDB-lite"/>
    </source>
</evidence>
<proteinExistence type="predicted"/>
<dbReference type="Proteomes" id="UP000813444">
    <property type="component" value="Unassembled WGS sequence"/>
</dbReference>
<feature type="region of interest" description="Disordered" evidence="1">
    <location>
        <begin position="153"/>
        <end position="210"/>
    </location>
</feature>
<evidence type="ECO:0000256" key="2">
    <source>
        <dbReference type="SAM" id="SignalP"/>
    </source>
</evidence>
<dbReference type="AlphaFoldDB" id="A0A8K0SQV5"/>
<dbReference type="SUPFAM" id="SSF49503">
    <property type="entry name" value="Cupredoxins"/>
    <property type="match status" value="1"/>
</dbReference>
<comment type="caution">
    <text evidence="3">The sequence shown here is derived from an EMBL/GenBank/DDBJ whole genome shotgun (WGS) entry which is preliminary data.</text>
</comment>
<dbReference type="InterPro" id="IPR052953">
    <property type="entry name" value="Ser-rich/MCO-related"/>
</dbReference>
<dbReference type="CDD" id="cd00920">
    <property type="entry name" value="Cupredoxin"/>
    <property type="match status" value="1"/>
</dbReference>
<dbReference type="EMBL" id="JAGPNK010000006">
    <property type="protein sequence ID" value="KAH7320110.1"/>
    <property type="molecule type" value="Genomic_DNA"/>
</dbReference>
<evidence type="ECO:0008006" key="5">
    <source>
        <dbReference type="Google" id="ProtNLM"/>
    </source>
</evidence>
<name>A0A8K0SQV5_9HYPO</name>